<dbReference type="Gene3D" id="3.40.390.10">
    <property type="entry name" value="Collagenase (Catalytic Domain)"/>
    <property type="match status" value="1"/>
</dbReference>
<evidence type="ECO:0000313" key="2">
    <source>
        <dbReference type="EnsemblMetazoa" id="ISCW004566-PA"/>
    </source>
</evidence>
<dbReference type="InterPro" id="IPR024079">
    <property type="entry name" value="MetalloPept_cat_dom_sf"/>
</dbReference>
<dbReference type="PaxDb" id="6945-B7PFY9"/>
<dbReference type="EMBL" id="ABJB011081601">
    <property type="status" value="NOT_ANNOTATED_CDS"/>
    <property type="molecule type" value="Genomic_DNA"/>
</dbReference>
<dbReference type="InterPro" id="IPR042089">
    <property type="entry name" value="Peptidase_M13_dom_2"/>
</dbReference>
<accession>B7PFY9</accession>
<dbReference type="VEuPathDB" id="VectorBase:ISCI004566"/>
<keyword evidence="3" id="KW-1185">Reference proteome</keyword>
<protein>
    <submittedName>
        <fullName evidence="1 2">Uncharacterized protein</fullName>
    </submittedName>
</protein>
<dbReference type="EMBL" id="DS704796">
    <property type="protein sequence ID" value="EEC05511.1"/>
    <property type="molecule type" value="Genomic_DNA"/>
</dbReference>
<gene>
    <name evidence="1" type="ORF">IscW_ISCW004566</name>
</gene>
<evidence type="ECO:0000313" key="3">
    <source>
        <dbReference type="Proteomes" id="UP000001555"/>
    </source>
</evidence>
<dbReference type="EnsemblMetazoa" id="ISCW004566-RA">
    <property type="protein sequence ID" value="ISCW004566-PA"/>
    <property type="gene ID" value="ISCW004566"/>
</dbReference>
<name>B7PFY9_IXOSC</name>
<reference evidence="1 3" key="1">
    <citation type="submission" date="2008-03" db="EMBL/GenBank/DDBJ databases">
        <title>Annotation of Ixodes scapularis.</title>
        <authorList>
            <consortium name="Ixodes scapularis Genome Project Consortium"/>
            <person name="Caler E."/>
            <person name="Hannick L.I."/>
            <person name="Bidwell S."/>
            <person name="Joardar V."/>
            <person name="Thiagarajan M."/>
            <person name="Amedeo P."/>
            <person name="Galinsky K.J."/>
            <person name="Schobel S."/>
            <person name="Inman J."/>
            <person name="Hostetler J."/>
            <person name="Miller J."/>
            <person name="Hammond M."/>
            <person name="Megy K."/>
            <person name="Lawson D."/>
            <person name="Kodira C."/>
            <person name="Sutton G."/>
            <person name="Meyer J."/>
            <person name="Hill C.A."/>
            <person name="Birren B."/>
            <person name="Nene V."/>
            <person name="Collins F."/>
            <person name="Alarcon-Chaidez F."/>
            <person name="Wikel S."/>
            <person name="Strausberg R."/>
        </authorList>
    </citation>
    <scope>NUCLEOTIDE SEQUENCE [LARGE SCALE GENOMIC DNA]</scope>
    <source>
        <strain evidence="3">Wikel</strain>
        <strain evidence="1">Wikel colony</strain>
    </source>
</reference>
<proteinExistence type="predicted"/>
<sequence length="319" mass="35053">MTIDEFASCFPATITKEKLIAELSEALSPQLSFAGISGIQAVSAAALREVIGQLFRRRKQAVTYLLVHVIGRSMEQFLLLPRGSSEKGVTICKLMSGGFAELRNLAIVNVVRNATTVTEAGEMRAGIRNTVAAMVGTEALSAKINSIDVHLAFANVFPEIAVPKMGSNLFLNVLKAQEYFRMIQIRRIVKKRERGQHADGISKIAYFSDENSVYISASNLHPPMFYTGAEPFVNYATTGVLLASALFESVGYHGGGDWRDVKTESMEAQQKCFQERVFPPNSKVSLAAYDNVLSISRALEAVWQIVHEDVKTSPNMEVQ</sequence>
<organism>
    <name type="scientific">Ixodes scapularis</name>
    <name type="common">Black-legged tick</name>
    <name type="synonym">Deer tick</name>
    <dbReference type="NCBI Taxonomy" id="6945"/>
    <lineage>
        <taxon>Eukaryota</taxon>
        <taxon>Metazoa</taxon>
        <taxon>Ecdysozoa</taxon>
        <taxon>Arthropoda</taxon>
        <taxon>Chelicerata</taxon>
        <taxon>Arachnida</taxon>
        <taxon>Acari</taxon>
        <taxon>Parasitiformes</taxon>
        <taxon>Ixodida</taxon>
        <taxon>Ixodoidea</taxon>
        <taxon>Ixodidae</taxon>
        <taxon>Ixodinae</taxon>
        <taxon>Ixodes</taxon>
    </lineage>
</organism>
<reference evidence="2" key="2">
    <citation type="submission" date="2020-05" db="UniProtKB">
        <authorList>
            <consortium name="EnsemblMetazoa"/>
        </authorList>
    </citation>
    <scope>IDENTIFICATION</scope>
    <source>
        <strain evidence="2">wikel</strain>
    </source>
</reference>
<dbReference type="GO" id="GO:0008237">
    <property type="term" value="F:metallopeptidase activity"/>
    <property type="evidence" value="ECO:0007669"/>
    <property type="project" value="InterPro"/>
</dbReference>
<dbReference type="VEuPathDB" id="VectorBase:ISCW004566"/>
<dbReference type="Proteomes" id="UP000001555">
    <property type="component" value="Unassembled WGS sequence"/>
</dbReference>
<dbReference type="HOGENOM" id="CLU_872325_0_0_1"/>
<dbReference type="VEuPathDB" id="VectorBase:ISCP_027740"/>
<dbReference type="AlphaFoldDB" id="B7PFY9"/>
<dbReference type="OrthoDB" id="10342312at2759"/>
<dbReference type="InParanoid" id="B7PFY9"/>
<dbReference type="Gene3D" id="1.10.1380.10">
    <property type="entry name" value="Neutral endopeptidase , domain2"/>
    <property type="match status" value="1"/>
</dbReference>
<dbReference type="SUPFAM" id="SSF55486">
    <property type="entry name" value="Metalloproteases ('zincins'), catalytic domain"/>
    <property type="match status" value="1"/>
</dbReference>
<evidence type="ECO:0000313" key="1">
    <source>
        <dbReference type="EMBL" id="EEC05511.1"/>
    </source>
</evidence>